<proteinExistence type="predicted"/>
<dbReference type="PANTHER" id="PTHR13523">
    <property type="entry name" value="COILED-COIL-HELIX-COILED-COIL-HELIX DOMAIN CONTAINING 2/NUR77"/>
    <property type="match status" value="1"/>
</dbReference>
<dbReference type="Pfam" id="PF06747">
    <property type="entry name" value="CHCH"/>
    <property type="match status" value="1"/>
</dbReference>
<dbReference type="AlphaFoldDB" id="A0A914DUY3"/>
<sequence>MPRRAAPRSSAPVRTSSPSAPARSAPPAAPTRTAAAPAPMPAATPMGARPGMGAPGAAPSQGPGLMGQMAATAGGVAIGSAMGHYLTDKLMGGGDSKNEVAQSQVAQHQTGQPLTQPCEFEWRQFIECSQNQQDVSLCQGFNDIFRQCQQHRAFGYVISFATTTIFRSGCVKGLFKVM</sequence>
<evidence type="ECO:0000313" key="5">
    <source>
        <dbReference type="WBParaSite" id="ACRNAN_scaffold4260.g7675.t1"/>
    </source>
</evidence>
<dbReference type="GO" id="GO:0007005">
    <property type="term" value="P:mitochondrion organization"/>
    <property type="evidence" value="ECO:0007669"/>
    <property type="project" value="InterPro"/>
</dbReference>
<reference evidence="5" key="1">
    <citation type="submission" date="2022-11" db="UniProtKB">
        <authorList>
            <consortium name="WormBaseParasite"/>
        </authorList>
    </citation>
    <scope>IDENTIFICATION</scope>
</reference>
<evidence type="ECO:0000256" key="1">
    <source>
        <dbReference type="ARBA" id="ARBA00023157"/>
    </source>
</evidence>
<evidence type="ECO:0000259" key="3">
    <source>
        <dbReference type="Pfam" id="PF06747"/>
    </source>
</evidence>
<keyword evidence="1" id="KW-1015">Disulfide bond</keyword>
<dbReference type="InterPro" id="IPR010625">
    <property type="entry name" value="CHCH"/>
</dbReference>
<name>A0A914DUY3_9BILA</name>
<evidence type="ECO:0000256" key="2">
    <source>
        <dbReference type="SAM" id="MobiDB-lite"/>
    </source>
</evidence>
<dbReference type="PANTHER" id="PTHR13523:SF2">
    <property type="entry name" value="COILED-COIL-HELIX-COILED-COIL-HELIX DOMAIN CONTAINING 2, ISOFORM A-RELATED"/>
    <property type="match status" value="1"/>
</dbReference>
<evidence type="ECO:0000313" key="4">
    <source>
        <dbReference type="Proteomes" id="UP000887540"/>
    </source>
</evidence>
<dbReference type="InterPro" id="IPR055304">
    <property type="entry name" value="CHCHD2/10-like"/>
</dbReference>
<protein>
    <recommendedName>
        <fullName evidence="3">CHCH domain-containing protein</fullName>
    </recommendedName>
</protein>
<dbReference type="WBParaSite" id="ACRNAN_scaffold4260.g7675.t1">
    <property type="protein sequence ID" value="ACRNAN_scaffold4260.g7675.t1"/>
    <property type="gene ID" value="ACRNAN_scaffold4260.g7675"/>
</dbReference>
<dbReference type="Proteomes" id="UP000887540">
    <property type="component" value="Unplaced"/>
</dbReference>
<dbReference type="GO" id="GO:0005739">
    <property type="term" value="C:mitochondrion"/>
    <property type="evidence" value="ECO:0007669"/>
    <property type="project" value="TreeGrafter"/>
</dbReference>
<feature type="region of interest" description="Disordered" evidence="2">
    <location>
        <begin position="1"/>
        <end position="65"/>
    </location>
</feature>
<keyword evidence="4" id="KW-1185">Reference proteome</keyword>
<feature type="compositionally biased region" description="Low complexity" evidence="2">
    <location>
        <begin position="7"/>
        <end position="60"/>
    </location>
</feature>
<accession>A0A914DUY3</accession>
<dbReference type="GO" id="GO:0005634">
    <property type="term" value="C:nucleus"/>
    <property type="evidence" value="ECO:0007669"/>
    <property type="project" value="TreeGrafter"/>
</dbReference>
<organism evidence="4 5">
    <name type="scientific">Acrobeloides nanus</name>
    <dbReference type="NCBI Taxonomy" id="290746"/>
    <lineage>
        <taxon>Eukaryota</taxon>
        <taxon>Metazoa</taxon>
        <taxon>Ecdysozoa</taxon>
        <taxon>Nematoda</taxon>
        <taxon>Chromadorea</taxon>
        <taxon>Rhabditida</taxon>
        <taxon>Tylenchina</taxon>
        <taxon>Cephalobomorpha</taxon>
        <taxon>Cephaloboidea</taxon>
        <taxon>Cephalobidae</taxon>
        <taxon>Acrobeloides</taxon>
    </lineage>
</organism>
<feature type="domain" description="CHCH" evidence="3">
    <location>
        <begin position="118"/>
        <end position="150"/>
    </location>
</feature>